<evidence type="ECO:0000313" key="1">
    <source>
        <dbReference type="EMBL" id="KAJ9123045.1"/>
    </source>
</evidence>
<dbReference type="EMBL" id="JASBWU010000003">
    <property type="protein sequence ID" value="KAJ9123045.1"/>
    <property type="molecule type" value="Genomic_DNA"/>
</dbReference>
<keyword evidence="2" id="KW-1185">Reference proteome</keyword>
<sequence>MSSHLRTMFSSAGSPFSSQPSSRAHSPDPSHHHHAPSDLGETDHHDSQRDILDADVPFELIPEGSRRKRIVVAITGATGTTIAIRLLQALKALDIETHLVMSKWAVNTLKYETDHTASEVS</sequence>
<comment type="caution">
    <text evidence="1">The sequence shown here is derived from an EMBL/GenBank/DDBJ whole genome shotgun (WGS) entry which is preliminary data.</text>
</comment>
<organism evidence="1 2">
    <name type="scientific">Naganishia vaughanmartiniae</name>
    <dbReference type="NCBI Taxonomy" id="1424756"/>
    <lineage>
        <taxon>Eukaryota</taxon>
        <taxon>Fungi</taxon>
        <taxon>Dikarya</taxon>
        <taxon>Basidiomycota</taxon>
        <taxon>Agaricomycotina</taxon>
        <taxon>Tremellomycetes</taxon>
        <taxon>Filobasidiales</taxon>
        <taxon>Filobasidiaceae</taxon>
        <taxon>Naganishia</taxon>
    </lineage>
</organism>
<protein>
    <submittedName>
        <fullName evidence="1">Uncharacterized protein</fullName>
    </submittedName>
</protein>
<name>A0ACC2XI23_9TREE</name>
<dbReference type="Proteomes" id="UP001243375">
    <property type="component" value="Unassembled WGS sequence"/>
</dbReference>
<gene>
    <name evidence="1" type="ORF">QFC22_001234</name>
</gene>
<accession>A0ACC2XI23</accession>
<evidence type="ECO:0000313" key="2">
    <source>
        <dbReference type="Proteomes" id="UP001243375"/>
    </source>
</evidence>
<reference evidence="1" key="1">
    <citation type="submission" date="2023-04" db="EMBL/GenBank/DDBJ databases">
        <title>Draft Genome sequencing of Naganishia species isolated from polar environments using Oxford Nanopore Technology.</title>
        <authorList>
            <person name="Leo P."/>
            <person name="Venkateswaran K."/>
        </authorList>
    </citation>
    <scope>NUCLEOTIDE SEQUENCE</scope>
    <source>
        <strain evidence="1">MNA-CCFEE 5425</strain>
    </source>
</reference>
<proteinExistence type="predicted"/>